<dbReference type="Gene3D" id="3.40.1090.10">
    <property type="entry name" value="Cytosolic phospholipase A2 catalytic domain"/>
    <property type="match status" value="2"/>
</dbReference>
<evidence type="ECO:0000313" key="7">
    <source>
        <dbReference type="EMBL" id="AOT73205.1"/>
    </source>
</evidence>
<evidence type="ECO:0000256" key="2">
    <source>
        <dbReference type="ARBA" id="ARBA00022963"/>
    </source>
</evidence>
<dbReference type="Pfam" id="PF01734">
    <property type="entry name" value="Patatin"/>
    <property type="match status" value="1"/>
</dbReference>
<dbReference type="SUPFAM" id="SSF52151">
    <property type="entry name" value="FabD/lysophospholipase-like"/>
    <property type="match status" value="1"/>
</dbReference>
<dbReference type="CDD" id="cd07205">
    <property type="entry name" value="Pat_PNPLA6_PNPLA7_NTE1_like"/>
    <property type="match status" value="1"/>
</dbReference>
<name>A0A1D8GQI3_9FIRM</name>
<sequence>MRKKSSKNPKIGLALSGGAVWGISHIGVLKAFEDNHIPISFIGGTSIGALIGALYAAGMTVPQLEELALTIQWKDISKISLLFRGLLSNEPMEQYIHKLIGDLSFSDLKIPFQAVAADLISGEEVILKSGKLSTALRATTAIPGVYQPVQIDNKTLVDGGIVNNVPTQMVRAMGADLVVGVSLSSVLNDWIPKNSLEVILKSYSIMQQKCVSREMIHADIPIHVDMTNCSPIDFSCAKTAYNRGLIAGLMAVDQIHSKRKDG</sequence>
<evidence type="ECO:0000256" key="1">
    <source>
        <dbReference type="ARBA" id="ARBA00022801"/>
    </source>
</evidence>
<accession>A0A1D8GQI3</accession>
<keyword evidence="8" id="KW-1185">Reference proteome</keyword>
<dbReference type="Proteomes" id="UP000095743">
    <property type="component" value="Chromosome"/>
</dbReference>
<dbReference type="GO" id="GO:0016787">
    <property type="term" value="F:hydrolase activity"/>
    <property type="evidence" value="ECO:0007669"/>
    <property type="project" value="UniProtKB-UniRule"/>
</dbReference>
<feature type="active site" description="Nucleophile" evidence="4">
    <location>
        <position position="46"/>
    </location>
</feature>
<protein>
    <recommendedName>
        <fullName evidence="6">PNPLA domain-containing protein</fullName>
    </recommendedName>
</protein>
<dbReference type="InterPro" id="IPR002641">
    <property type="entry name" value="PNPLA_dom"/>
</dbReference>
<feature type="short sequence motif" description="GXSXG" evidence="4">
    <location>
        <begin position="44"/>
        <end position="48"/>
    </location>
</feature>
<reference evidence="7 8" key="1">
    <citation type="submission" date="2016-09" db="EMBL/GenBank/DDBJ databases">
        <title>Genomic analysis reveals versatility of anaerobic energy metabolism of Geosporobacter ferrireducens IRF9 of phylum Firmicutes.</title>
        <authorList>
            <person name="Kim S.-J."/>
        </authorList>
    </citation>
    <scope>NUCLEOTIDE SEQUENCE [LARGE SCALE GENOMIC DNA]</scope>
    <source>
        <strain evidence="7 8">IRF9</strain>
    </source>
</reference>
<feature type="transmembrane region" description="Helical" evidence="5">
    <location>
        <begin position="38"/>
        <end position="57"/>
    </location>
</feature>
<feature type="transmembrane region" description="Helical" evidence="5">
    <location>
        <begin position="12"/>
        <end position="32"/>
    </location>
</feature>
<evidence type="ECO:0000256" key="4">
    <source>
        <dbReference type="PROSITE-ProRule" id="PRU01161"/>
    </source>
</evidence>
<dbReference type="PANTHER" id="PTHR14226">
    <property type="entry name" value="NEUROPATHY TARGET ESTERASE/SWISS CHEESE D.MELANOGASTER"/>
    <property type="match status" value="1"/>
</dbReference>
<feature type="domain" description="PNPLA" evidence="6">
    <location>
        <begin position="13"/>
        <end position="171"/>
    </location>
</feature>
<keyword evidence="1 4" id="KW-0378">Hydrolase</keyword>
<keyword evidence="5" id="KW-0812">Transmembrane</keyword>
<keyword evidence="5" id="KW-0472">Membrane</keyword>
<gene>
    <name evidence="7" type="ORF">Gferi_18385</name>
</gene>
<feature type="short sequence motif" description="DGA/G" evidence="4">
    <location>
        <begin position="158"/>
        <end position="160"/>
    </location>
</feature>
<dbReference type="InterPro" id="IPR016035">
    <property type="entry name" value="Acyl_Trfase/lysoPLipase"/>
</dbReference>
<organism evidence="7 8">
    <name type="scientific">Geosporobacter ferrireducens</name>
    <dbReference type="NCBI Taxonomy" id="1424294"/>
    <lineage>
        <taxon>Bacteria</taxon>
        <taxon>Bacillati</taxon>
        <taxon>Bacillota</taxon>
        <taxon>Clostridia</taxon>
        <taxon>Peptostreptococcales</taxon>
        <taxon>Thermotaleaceae</taxon>
        <taxon>Geosporobacter</taxon>
    </lineage>
</organism>
<dbReference type="PROSITE" id="PS51635">
    <property type="entry name" value="PNPLA"/>
    <property type="match status" value="1"/>
</dbReference>
<evidence type="ECO:0000259" key="6">
    <source>
        <dbReference type="PROSITE" id="PS51635"/>
    </source>
</evidence>
<dbReference type="EMBL" id="CP017269">
    <property type="protein sequence ID" value="AOT73205.1"/>
    <property type="molecule type" value="Genomic_DNA"/>
</dbReference>
<dbReference type="PANTHER" id="PTHR14226:SF76">
    <property type="entry name" value="NTE FAMILY PROTEIN RSSA"/>
    <property type="match status" value="1"/>
</dbReference>
<feature type="active site" description="Proton acceptor" evidence="4">
    <location>
        <position position="158"/>
    </location>
</feature>
<keyword evidence="5" id="KW-1133">Transmembrane helix</keyword>
<evidence type="ECO:0000256" key="3">
    <source>
        <dbReference type="ARBA" id="ARBA00023098"/>
    </source>
</evidence>
<comment type="caution">
    <text evidence="4">Lacks conserved residue(s) required for the propagation of feature annotation.</text>
</comment>
<evidence type="ECO:0000313" key="8">
    <source>
        <dbReference type="Proteomes" id="UP000095743"/>
    </source>
</evidence>
<dbReference type="STRING" id="1424294.Gferi_18385"/>
<dbReference type="KEGG" id="gfe:Gferi_18385"/>
<dbReference type="AlphaFoldDB" id="A0A1D8GQI3"/>
<proteinExistence type="predicted"/>
<dbReference type="GO" id="GO:0016042">
    <property type="term" value="P:lipid catabolic process"/>
    <property type="evidence" value="ECO:0007669"/>
    <property type="project" value="UniProtKB-UniRule"/>
</dbReference>
<dbReference type="InterPro" id="IPR050301">
    <property type="entry name" value="NTE"/>
</dbReference>
<evidence type="ECO:0000256" key="5">
    <source>
        <dbReference type="SAM" id="Phobius"/>
    </source>
</evidence>
<keyword evidence="3 4" id="KW-0443">Lipid metabolism</keyword>
<keyword evidence="2 4" id="KW-0442">Lipid degradation</keyword>